<proteinExistence type="predicted"/>
<dbReference type="InterPro" id="IPR003593">
    <property type="entry name" value="AAA+_ATPase"/>
</dbReference>
<name>A0A7S9T051_BACLI</name>
<dbReference type="PROSITE" id="PS00211">
    <property type="entry name" value="ABC_TRANSPORTER_1"/>
    <property type="match status" value="1"/>
</dbReference>
<dbReference type="GO" id="GO:0005524">
    <property type="term" value="F:ATP binding"/>
    <property type="evidence" value="ECO:0007669"/>
    <property type="project" value="UniProtKB-KW"/>
</dbReference>
<dbReference type="SUPFAM" id="SSF52540">
    <property type="entry name" value="P-loop containing nucleoside triphosphate hydrolases"/>
    <property type="match status" value="1"/>
</dbReference>
<dbReference type="AlphaFoldDB" id="A0A7S9T051"/>
<dbReference type="PROSITE" id="PS50929">
    <property type="entry name" value="ABC_TM1F"/>
    <property type="match status" value="1"/>
</dbReference>
<keyword evidence="4" id="KW-0812">Transmembrane</keyword>
<dbReference type="Pfam" id="PF00005">
    <property type="entry name" value="ABC_tran"/>
    <property type="match status" value="1"/>
</dbReference>
<evidence type="ECO:0000256" key="8">
    <source>
        <dbReference type="ARBA" id="ARBA00023136"/>
    </source>
</evidence>
<evidence type="ECO:0000313" key="10">
    <source>
        <dbReference type="Proteomes" id="UP000435910"/>
    </source>
</evidence>
<dbReference type="SUPFAM" id="SSF90123">
    <property type="entry name" value="ABC transporter transmembrane region"/>
    <property type="match status" value="1"/>
</dbReference>
<keyword evidence="2" id="KW-0813">Transport</keyword>
<dbReference type="InterPro" id="IPR036640">
    <property type="entry name" value="ABC1_TM_sf"/>
</dbReference>
<dbReference type="FunFam" id="3.40.50.300:FF:000221">
    <property type="entry name" value="Multidrug ABC transporter ATP-binding protein"/>
    <property type="match status" value="1"/>
</dbReference>
<protein>
    <submittedName>
        <fullName evidence="9">Heterocyst differentiation ATP-binding protein HepA</fullName>
    </submittedName>
</protein>
<dbReference type="InterPro" id="IPR027417">
    <property type="entry name" value="P-loop_NTPase"/>
</dbReference>
<evidence type="ECO:0000256" key="6">
    <source>
        <dbReference type="ARBA" id="ARBA00022840"/>
    </source>
</evidence>
<keyword evidence="6 9" id="KW-0067">ATP-binding</keyword>
<dbReference type="GO" id="GO:0016887">
    <property type="term" value="F:ATP hydrolysis activity"/>
    <property type="evidence" value="ECO:0007669"/>
    <property type="project" value="InterPro"/>
</dbReference>
<evidence type="ECO:0000256" key="2">
    <source>
        <dbReference type="ARBA" id="ARBA00022448"/>
    </source>
</evidence>
<comment type="caution">
    <text evidence="9">The sequence shown here is derived from an EMBL/GenBank/DDBJ whole genome shotgun (WGS) entry which is preliminary data.</text>
</comment>
<dbReference type="InterPro" id="IPR003439">
    <property type="entry name" value="ABC_transporter-like_ATP-bd"/>
</dbReference>
<keyword evidence="8" id="KW-0472">Membrane</keyword>
<comment type="subcellular location">
    <subcellularLocation>
        <location evidence="1">Cell membrane</location>
        <topology evidence="1">Multi-pass membrane protein</topology>
    </subcellularLocation>
</comment>
<gene>
    <name evidence="9" type="ORF">CHCC16736_2742</name>
</gene>
<keyword evidence="3" id="KW-1003">Cell membrane</keyword>
<dbReference type="PROSITE" id="PS50893">
    <property type="entry name" value="ABC_TRANSPORTER_2"/>
    <property type="match status" value="1"/>
</dbReference>
<reference evidence="9 10" key="1">
    <citation type="submission" date="2019-06" db="EMBL/GenBank/DDBJ databases">
        <title>Genome sequence analysis of &gt;100 Bacillus licheniformis strains suggests intrinsic resistance to this species.</title>
        <authorList>
            <person name="Wels M."/>
            <person name="Siezen R.J."/>
            <person name="Johansen E."/>
            <person name="Stuer-Lauridsen B."/>
            <person name="Bjerre K."/>
            <person name="Nielsen B.K.K."/>
        </authorList>
    </citation>
    <scope>NUCLEOTIDE SEQUENCE [LARGE SCALE GENOMIC DNA]</scope>
    <source>
        <strain evidence="9 10">BAC-16736</strain>
    </source>
</reference>
<evidence type="ECO:0000313" key="9">
    <source>
        <dbReference type="EMBL" id="TWL27421.1"/>
    </source>
</evidence>
<keyword evidence="7" id="KW-1133">Transmembrane helix</keyword>
<dbReference type="Proteomes" id="UP000435910">
    <property type="component" value="Unassembled WGS sequence"/>
</dbReference>
<dbReference type="Gene3D" id="3.40.50.300">
    <property type="entry name" value="P-loop containing nucleotide triphosphate hydrolases"/>
    <property type="match status" value="1"/>
</dbReference>
<dbReference type="OMA" id="MYEDALF"/>
<sequence>MKVKHVWKMKHIQEPLQTAGLLGKMVWKSGPRLMICMVIFMLIEAGAPLIQLYASKQMIDGIVDQEAVIYAEIWAVIYAGSLVMVSVVKSLEKWVKAMLSERSMITVNSLLIDAFDRIPGMRFFEDPKYRDRLETLRDRSTWLPSQFINISSNLVTAVMSLAGVVLIIAYLSPVLAFILILSTAPFAFVHNHYNEMEWEYHKDYAPVRRRAAYARHILLGRRSAKEVRLFGLGSFFLDLYQSAFKGLYSVLRNIQVRSARWSVLTGFLSGAGTGLGYFWILSQSHSSSFSVGDISLYLGAVFQLSTALRDIAKEGADTLDIWRMGRDFFLFMNAEKDIRLPSNGESLEGEGPLAVEFKNVTFRYPFREAAAGSRVNEADVDEEDLDMLDELEDEEMRGQDEQPESYDMHTGYVLNRISFSVSPGERIAIVGANGSGKTTLIKLLCRFYEYDEGEIKVNGKDIRKVDLQQLRNKMAVVFQEFGRYELSLRHNIAIGRTEALGDEEKLRAAARAAKLEPIVEELPEGLETMIGPEWGGTDFSGGQWQRIALARSFMKDAGLVILDEPAASLDIRAEYDIFRQFQSFTEGKTVIMISHRFSTVKMADRILVLKNGRIAEEGSHQELMDKNGEYSRMFRMQAKSFQGKDEVYC</sequence>
<dbReference type="GO" id="GO:0005886">
    <property type="term" value="C:plasma membrane"/>
    <property type="evidence" value="ECO:0007669"/>
    <property type="project" value="UniProtKB-SubCell"/>
</dbReference>
<dbReference type="InterPro" id="IPR011527">
    <property type="entry name" value="ABC1_TM_dom"/>
</dbReference>
<dbReference type="PANTHER" id="PTHR43394">
    <property type="entry name" value="ATP-DEPENDENT PERMEASE MDL1, MITOCHONDRIAL"/>
    <property type="match status" value="1"/>
</dbReference>
<dbReference type="InterPro" id="IPR017871">
    <property type="entry name" value="ABC_transporter-like_CS"/>
</dbReference>
<evidence type="ECO:0000256" key="1">
    <source>
        <dbReference type="ARBA" id="ARBA00004651"/>
    </source>
</evidence>
<evidence type="ECO:0000256" key="7">
    <source>
        <dbReference type="ARBA" id="ARBA00022989"/>
    </source>
</evidence>
<dbReference type="PANTHER" id="PTHR43394:SF1">
    <property type="entry name" value="ATP-BINDING CASSETTE SUB-FAMILY B MEMBER 10, MITOCHONDRIAL"/>
    <property type="match status" value="1"/>
</dbReference>
<keyword evidence="5" id="KW-0547">Nucleotide-binding</keyword>
<evidence type="ECO:0000256" key="4">
    <source>
        <dbReference type="ARBA" id="ARBA00022692"/>
    </source>
</evidence>
<dbReference type="SMART" id="SM00382">
    <property type="entry name" value="AAA"/>
    <property type="match status" value="1"/>
</dbReference>
<dbReference type="InterPro" id="IPR039421">
    <property type="entry name" value="Type_1_exporter"/>
</dbReference>
<dbReference type="Gene3D" id="1.20.1560.10">
    <property type="entry name" value="ABC transporter type 1, transmembrane domain"/>
    <property type="match status" value="1"/>
</dbReference>
<evidence type="ECO:0000256" key="5">
    <source>
        <dbReference type="ARBA" id="ARBA00022741"/>
    </source>
</evidence>
<dbReference type="EMBL" id="NILC01000023">
    <property type="protein sequence ID" value="TWL27421.1"/>
    <property type="molecule type" value="Genomic_DNA"/>
</dbReference>
<accession>A0A7S9T051</accession>
<evidence type="ECO:0000256" key="3">
    <source>
        <dbReference type="ARBA" id="ARBA00022475"/>
    </source>
</evidence>
<dbReference type="GO" id="GO:0015421">
    <property type="term" value="F:ABC-type oligopeptide transporter activity"/>
    <property type="evidence" value="ECO:0007669"/>
    <property type="project" value="TreeGrafter"/>
</dbReference>
<organism evidence="9 10">
    <name type="scientific">Bacillus licheniformis</name>
    <dbReference type="NCBI Taxonomy" id="1402"/>
    <lineage>
        <taxon>Bacteria</taxon>
        <taxon>Bacillati</taxon>
        <taxon>Bacillota</taxon>
        <taxon>Bacilli</taxon>
        <taxon>Bacillales</taxon>
        <taxon>Bacillaceae</taxon>
        <taxon>Bacillus</taxon>
    </lineage>
</organism>